<dbReference type="InterPro" id="IPR023346">
    <property type="entry name" value="Lysozyme-like_dom_sf"/>
</dbReference>
<dbReference type="SUPFAM" id="SSF53955">
    <property type="entry name" value="Lysozyme-like"/>
    <property type="match status" value="1"/>
</dbReference>
<dbReference type="InterPro" id="IPR008258">
    <property type="entry name" value="Transglycosylase_SLT_dom_1"/>
</dbReference>
<accession>A0A562SHE6</accession>
<feature type="domain" description="Transglycosylase SLT" evidence="2">
    <location>
        <begin position="29"/>
        <end position="77"/>
    </location>
</feature>
<dbReference type="Gene3D" id="1.10.530.10">
    <property type="match status" value="1"/>
</dbReference>
<protein>
    <submittedName>
        <fullName evidence="3">Transglycosylase-like protein with SLT domain</fullName>
    </submittedName>
</protein>
<dbReference type="EMBL" id="VLLE01000005">
    <property type="protein sequence ID" value="TWI80523.1"/>
    <property type="molecule type" value="Genomic_DNA"/>
</dbReference>
<gene>
    <name evidence="3" type="ORF">IQ13_3201</name>
</gene>
<proteinExistence type="predicted"/>
<keyword evidence="1" id="KW-1133">Transmembrane helix</keyword>
<evidence type="ECO:0000259" key="2">
    <source>
        <dbReference type="Pfam" id="PF01464"/>
    </source>
</evidence>
<dbReference type="CDD" id="cd00254">
    <property type="entry name" value="LT-like"/>
    <property type="match status" value="1"/>
</dbReference>
<sequence>MSLLRISTIRADLQKAFADRVVAIANELVISPHWLMQVMWSESRLNAAAVNPKTNATGLIQFMPDTARGLKTSVEALKVMNPVDQLEYVRRYFLPYKGKMKSYYDVYSVVFFPALIGKPDTWVLQTSKLSAAVIAKQNPVVNINKDAQITVKEFKQYVFNSVLAAHRDIVFGAIKAAAPAAGGIAAAVVLFFCSLAINSLI</sequence>
<keyword evidence="1" id="KW-0812">Transmembrane</keyword>
<keyword evidence="4" id="KW-1185">Reference proteome</keyword>
<name>A0A562SHE6_9BACT</name>
<dbReference type="RefSeq" id="WP_144887533.1">
    <property type="nucleotide sequence ID" value="NZ_VLLE01000005.1"/>
</dbReference>
<evidence type="ECO:0000313" key="4">
    <source>
        <dbReference type="Proteomes" id="UP000316167"/>
    </source>
</evidence>
<evidence type="ECO:0000256" key="1">
    <source>
        <dbReference type="SAM" id="Phobius"/>
    </source>
</evidence>
<keyword evidence="1" id="KW-0472">Membrane</keyword>
<reference evidence="3 4" key="1">
    <citation type="journal article" date="2015" name="Stand. Genomic Sci.">
        <title>Genomic Encyclopedia of Bacterial and Archaeal Type Strains, Phase III: the genomes of soil and plant-associated and newly described type strains.</title>
        <authorList>
            <person name="Whitman W.B."/>
            <person name="Woyke T."/>
            <person name="Klenk H.P."/>
            <person name="Zhou Y."/>
            <person name="Lilburn T.G."/>
            <person name="Beck B.J."/>
            <person name="De Vos P."/>
            <person name="Vandamme P."/>
            <person name="Eisen J.A."/>
            <person name="Garrity G."/>
            <person name="Hugenholtz P."/>
            <person name="Kyrpides N.C."/>
        </authorList>
    </citation>
    <scope>NUCLEOTIDE SEQUENCE [LARGE SCALE GENOMIC DNA]</scope>
    <source>
        <strain evidence="3 4">CGMCC 1.7271</strain>
    </source>
</reference>
<evidence type="ECO:0000313" key="3">
    <source>
        <dbReference type="EMBL" id="TWI80523.1"/>
    </source>
</evidence>
<organism evidence="3 4">
    <name type="scientific">Lacibacter cauensis</name>
    <dbReference type="NCBI Taxonomy" id="510947"/>
    <lineage>
        <taxon>Bacteria</taxon>
        <taxon>Pseudomonadati</taxon>
        <taxon>Bacteroidota</taxon>
        <taxon>Chitinophagia</taxon>
        <taxon>Chitinophagales</taxon>
        <taxon>Chitinophagaceae</taxon>
        <taxon>Lacibacter</taxon>
    </lineage>
</organism>
<feature type="transmembrane region" description="Helical" evidence="1">
    <location>
        <begin position="176"/>
        <end position="197"/>
    </location>
</feature>
<comment type="caution">
    <text evidence="3">The sequence shown here is derived from an EMBL/GenBank/DDBJ whole genome shotgun (WGS) entry which is preliminary data.</text>
</comment>
<dbReference type="Proteomes" id="UP000316167">
    <property type="component" value="Unassembled WGS sequence"/>
</dbReference>
<dbReference type="Pfam" id="PF01464">
    <property type="entry name" value="SLT"/>
    <property type="match status" value="1"/>
</dbReference>
<dbReference type="OrthoDB" id="961266at2"/>
<dbReference type="AlphaFoldDB" id="A0A562SHE6"/>